<evidence type="ECO:0000313" key="10">
    <source>
        <dbReference type="Proteomes" id="UP000317303"/>
    </source>
</evidence>
<dbReference type="InterPro" id="IPR003838">
    <property type="entry name" value="ABC3_permease_C"/>
</dbReference>
<keyword evidence="3 7" id="KW-0812">Transmembrane</keyword>
<organism evidence="9 10">
    <name type="scientific">Prauserella rugosa</name>
    <dbReference type="NCBI Taxonomy" id="43354"/>
    <lineage>
        <taxon>Bacteria</taxon>
        <taxon>Bacillati</taxon>
        <taxon>Actinomycetota</taxon>
        <taxon>Actinomycetes</taxon>
        <taxon>Pseudonocardiales</taxon>
        <taxon>Pseudonocardiaceae</taxon>
        <taxon>Prauserella</taxon>
    </lineage>
</organism>
<gene>
    <name evidence="9" type="ORF">JD82_03485</name>
</gene>
<dbReference type="InterPro" id="IPR050250">
    <property type="entry name" value="Macrolide_Exporter_MacB"/>
</dbReference>
<dbReference type="EMBL" id="VLJV01000001">
    <property type="protein sequence ID" value="TWH21619.1"/>
    <property type="molecule type" value="Genomic_DNA"/>
</dbReference>
<feature type="transmembrane region" description="Helical" evidence="7">
    <location>
        <begin position="357"/>
        <end position="384"/>
    </location>
</feature>
<feature type="domain" description="ABC3 transporter permease C-terminal" evidence="8">
    <location>
        <begin position="197"/>
        <end position="306"/>
    </location>
</feature>
<evidence type="ECO:0000259" key="8">
    <source>
        <dbReference type="Pfam" id="PF02687"/>
    </source>
</evidence>
<dbReference type="OrthoDB" id="4871813at2"/>
<comment type="similarity">
    <text evidence="6">Belongs to the ABC-4 integral membrane protein family.</text>
</comment>
<evidence type="ECO:0000256" key="5">
    <source>
        <dbReference type="ARBA" id="ARBA00023136"/>
    </source>
</evidence>
<proteinExistence type="inferred from homology"/>
<dbReference type="GO" id="GO:0022857">
    <property type="term" value="F:transmembrane transporter activity"/>
    <property type="evidence" value="ECO:0007669"/>
    <property type="project" value="TreeGrafter"/>
</dbReference>
<feature type="transmembrane region" description="Helical" evidence="7">
    <location>
        <begin position="236"/>
        <end position="263"/>
    </location>
</feature>
<feature type="transmembrane region" description="Helical" evidence="7">
    <location>
        <begin position="328"/>
        <end position="345"/>
    </location>
</feature>
<feature type="domain" description="ABC3 transporter permease C-terminal" evidence="8">
    <location>
        <begin position="628"/>
        <end position="741"/>
    </location>
</feature>
<feature type="transmembrane region" description="Helical" evidence="7">
    <location>
        <begin position="283"/>
        <end position="307"/>
    </location>
</feature>
<feature type="transmembrane region" description="Helical" evidence="7">
    <location>
        <begin position="676"/>
        <end position="701"/>
    </location>
</feature>
<evidence type="ECO:0000256" key="2">
    <source>
        <dbReference type="ARBA" id="ARBA00022475"/>
    </source>
</evidence>
<keyword evidence="2" id="KW-1003">Cell membrane</keyword>
<accession>A0A660CJ44</accession>
<comment type="caution">
    <text evidence="9">The sequence shown here is derived from an EMBL/GenBank/DDBJ whole genome shotgun (WGS) entry which is preliminary data.</text>
</comment>
<protein>
    <submittedName>
        <fullName evidence="9">FtsX-like permease family protein</fullName>
    </submittedName>
</protein>
<dbReference type="PANTHER" id="PTHR30572:SF4">
    <property type="entry name" value="ABC TRANSPORTER PERMEASE YTRF"/>
    <property type="match status" value="1"/>
</dbReference>
<feature type="transmembrane region" description="Helical" evidence="7">
    <location>
        <begin position="21"/>
        <end position="41"/>
    </location>
</feature>
<dbReference type="Proteomes" id="UP000317303">
    <property type="component" value="Unassembled WGS sequence"/>
</dbReference>
<comment type="subcellular location">
    <subcellularLocation>
        <location evidence="1">Cell membrane</location>
        <topology evidence="1">Multi-pass membrane protein</topology>
    </subcellularLocation>
</comment>
<evidence type="ECO:0000313" key="9">
    <source>
        <dbReference type="EMBL" id="TWH21619.1"/>
    </source>
</evidence>
<feature type="transmembrane region" description="Helical" evidence="7">
    <location>
        <begin position="624"/>
        <end position="645"/>
    </location>
</feature>
<feature type="transmembrane region" description="Helical" evidence="7">
    <location>
        <begin position="188"/>
        <end position="215"/>
    </location>
</feature>
<keyword evidence="4 7" id="KW-1133">Transmembrane helix</keyword>
<name>A0A660CJ44_9PSEU</name>
<dbReference type="AlphaFoldDB" id="A0A660CJ44"/>
<evidence type="ECO:0000256" key="7">
    <source>
        <dbReference type="SAM" id="Phobius"/>
    </source>
</evidence>
<dbReference type="GO" id="GO:0005886">
    <property type="term" value="C:plasma membrane"/>
    <property type="evidence" value="ECO:0007669"/>
    <property type="project" value="UniProtKB-SubCell"/>
</dbReference>
<feature type="transmembrane region" description="Helical" evidence="7">
    <location>
        <begin position="713"/>
        <end position="735"/>
    </location>
</feature>
<dbReference type="PANTHER" id="PTHR30572">
    <property type="entry name" value="MEMBRANE COMPONENT OF TRANSPORTER-RELATED"/>
    <property type="match status" value="1"/>
</dbReference>
<evidence type="ECO:0000256" key="4">
    <source>
        <dbReference type="ARBA" id="ARBA00022989"/>
    </source>
</evidence>
<evidence type="ECO:0000256" key="3">
    <source>
        <dbReference type="ARBA" id="ARBA00022692"/>
    </source>
</evidence>
<dbReference type="Pfam" id="PF02687">
    <property type="entry name" value="FtsX"/>
    <property type="match status" value="2"/>
</dbReference>
<keyword evidence="5 7" id="KW-0472">Membrane</keyword>
<reference evidence="9 10" key="1">
    <citation type="submission" date="2019-07" db="EMBL/GenBank/DDBJ databases">
        <title>R&amp;d 2014.</title>
        <authorList>
            <person name="Klenk H.-P."/>
        </authorList>
    </citation>
    <scope>NUCLEOTIDE SEQUENCE [LARGE SCALE GENOMIC DNA]</scope>
    <source>
        <strain evidence="9 10">DSM 43194</strain>
    </source>
</reference>
<feature type="transmembrane region" description="Helical" evidence="7">
    <location>
        <begin position="405"/>
        <end position="427"/>
    </location>
</feature>
<keyword evidence="10" id="KW-1185">Reference proteome</keyword>
<dbReference type="RefSeq" id="WP_030530282.1">
    <property type="nucleotide sequence ID" value="NZ_JOIJ01000001.1"/>
</dbReference>
<sequence>MSSFRIALRVLRTDRRTRTSALLIALGVAVATGLVLLLVSLPGATEARADRAAWQLTAVPSSVSDRPVGDPTIQHAASEDVTPDGQKIDRVDVAALADPSDITLPPGIDRLPGPGETLMSPALAEIVDATPGSQLGERYGERVGELGDEALAFPEQLVALVGHTPDEMPANAAELGGFLPAGEGPDMLLSLLAGVGVVVLTVPSLVLIASAARLIAARREQRLAVFRLAGATPRQVISMVAAETTIAAAAGALLGLAISPLLHHLATLVPWDGGTWQASDFELGVVPTVAIVVGVPLLVLLAAVLGLRRVLSAPLGAVGGHTPKPLHWWRLLPLPLSAAMFAYFVSEADSEIEAMLIMVSMAMIIFSINLAGPWITALVGKAFSRGWRRPSGLLAGRRLTEDPRGAYRATAGVALAVFTGAMALTVLPSLESLSGASREYADGVQYVQGEGADLQRIAGETNDRLARYGQSERAVVVGEAYLGAGDRQDEYVKVVDCRGAEQVLPIDMRGACEGTPGVYAPYPLTGGELSLAGMPGEPGTPLGDVPVRPVEERGDAAYSTVVVDSAVVPDDLELSYGTVAVPSTAANSDVVRTALAAASHGAHIESREVRLASQEGELGDVRRVTVIGLTVAALLGGCSAAIATAGSVMDRRRTFGALIAAGTPVRVLARALRAEAGLPAFIATAGAGIAGTFVGVGLFSLLDDGDAVVTPWLAAPIVLGLVVALIASSVCTPALNRVRSEPLSDE</sequence>
<evidence type="ECO:0000256" key="6">
    <source>
        <dbReference type="ARBA" id="ARBA00038076"/>
    </source>
</evidence>
<evidence type="ECO:0000256" key="1">
    <source>
        <dbReference type="ARBA" id="ARBA00004651"/>
    </source>
</evidence>